<dbReference type="PANTHER" id="PTHR30313:SF2">
    <property type="entry name" value="DNA PRIMASE"/>
    <property type="match status" value="1"/>
</dbReference>
<dbReference type="Pfam" id="PF10410">
    <property type="entry name" value="DnaB_bind"/>
    <property type="match status" value="1"/>
</dbReference>
<dbReference type="GO" id="GO:0006269">
    <property type="term" value="P:DNA replication, synthesis of primer"/>
    <property type="evidence" value="ECO:0007669"/>
    <property type="project" value="UniProtKB-KW"/>
</dbReference>
<evidence type="ECO:0000259" key="3">
    <source>
        <dbReference type="SMART" id="SM00766"/>
    </source>
</evidence>
<accession>F3L643</accession>
<evidence type="ECO:0000313" key="4">
    <source>
        <dbReference type="EMBL" id="EGG28204.1"/>
    </source>
</evidence>
<feature type="domain" description="DNA primase DnaG DnaB-binding" evidence="3">
    <location>
        <begin position="146"/>
        <end position="273"/>
    </location>
</feature>
<dbReference type="Proteomes" id="UP000005615">
    <property type="component" value="Unassembled WGS sequence"/>
</dbReference>
<dbReference type="STRING" id="2518989.IMCC3088_708"/>
<dbReference type="Gene3D" id="1.20.50.20">
    <property type="entry name" value="DnaG, RNA polymerase domain, helical bundle"/>
    <property type="match status" value="1"/>
</dbReference>
<comment type="caution">
    <text evidence="4">The sequence shown here is derived from an EMBL/GenBank/DDBJ whole genome shotgun (WGS) entry which is preliminary data.</text>
</comment>
<organism evidence="4 5">
    <name type="scientific">Aequoribacter fuscus</name>
    <dbReference type="NCBI Taxonomy" id="2518989"/>
    <lineage>
        <taxon>Bacteria</taxon>
        <taxon>Pseudomonadati</taxon>
        <taxon>Pseudomonadota</taxon>
        <taxon>Gammaproteobacteria</taxon>
        <taxon>Cellvibrionales</taxon>
        <taxon>Halieaceae</taxon>
        <taxon>Aequoribacter</taxon>
    </lineage>
</organism>
<dbReference type="InterPro" id="IPR016136">
    <property type="entry name" value="DNA_helicase_N/primase_C"/>
</dbReference>
<reference evidence="4 5" key="1">
    <citation type="journal article" date="2011" name="J. Bacteriol.">
        <title>Genome sequence of strain IMCC3088, a proteorhodopsin-containing marine bacterium belonging to the OM60/NOR5 clade.</title>
        <authorList>
            <person name="Jang Y."/>
            <person name="Oh H.M."/>
            <person name="Kang I."/>
            <person name="Lee K."/>
            <person name="Yang S.J."/>
            <person name="Cho J.C."/>
        </authorList>
    </citation>
    <scope>NUCLEOTIDE SEQUENCE [LARGE SCALE GENOMIC DNA]</scope>
    <source>
        <strain evidence="4 5">IMCC3088</strain>
    </source>
</reference>
<evidence type="ECO:0000256" key="2">
    <source>
        <dbReference type="SAM" id="MobiDB-lite"/>
    </source>
</evidence>
<evidence type="ECO:0000256" key="1">
    <source>
        <dbReference type="ARBA" id="ARBA00022515"/>
    </source>
</evidence>
<keyword evidence="5" id="KW-1185">Reference proteome</keyword>
<dbReference type="PANTHER" id="PTHR30313">
    <property type="entry name" value="DNA PRIMASE"/>
    <property type="match status" value="1"/>
</dbReference>
<dbReference type="EMBL" id="AEIG01000156">
    <property type="protein sequence ID" value="EGG28204.1"/>
    <property type="molecule type" value="Genomic_DNA"/>
</dbReference>
<protein>
    <submittedName>
        <fullName evidence="4">DNA primase</fullName>
    </submittedName>
</protein>
<dbReference type="Gene3D" id="1.10.860.10">
    <property type="entry name" value="DNAb Helicase, Chain A"/>
    <property type="match status" value="1"/>
</dbReference>
<keyword evidence="1" id="KW-0639">Primosome</keyword>
<dbReference type="InterPro" id="IPR050219">
    <property type="entry name" value="DnaG_primase"/>
</dbReference>
<dbReference type="SUPFAM" id="SSF117023">
    <property type="entry name" value="DNA primase DnaG, C-terminal domain"/>
    <property type="match status" value="1"/>
</dbReference>
<sequence length="284" mass="31373">MLPLLEDGRQAKFLFLDEGEDPDTLVRKLGTQAFESLIKDARPVEQFLFDMAAEGLNQESLEGKASFSKRAVPLVQQLPSGVFKQLMWQALADRTGVDLASLTELAQIQTPKPKPILAQDLEPNSPNSLAPKPIQRHEKNSGPSKLALTCISLLLQRPDVATQVENEDIAILNDSGESLLSELLTLLRKQPHSNTAMLLGHWYGTAEGELLARLAGEESIIPFDGLPVQFKDCLRRLTKHPKLKVLQERINDLSKRGIGSLSDTEKSELKELLAELRALESANS</sequence>
<proteinExistence type="predicted"/>
<dbReference type="Pfam" id="PF08278">
    <property type="entry name" value="DnaG_DnaB_bind"/>
    <property type="match status" value="1"/>
</dbReference>
<gene>
    <name evidence="4" type="ORF">IMCC3088_708</name>
</gene>
<dbReference type="InterPro" id="IPR019475">
    <property type="entry name" value="DNA_primase_DnaB-bd"/>
</dbReference>
<dbReference type="InterPro" id="IPR013173">
    <property type="entry name" value="DNA_primase_DnaG_DnaB-bd_dom"/>
</dbReference>
<feature type="region of interest" description="Disordered" evidence="2">
    <location>
        <begin position="113"/>
        <end position="142"/>
    </location>
</feature>
<dbReference type="AlphaFoldDB" id="F3L643"/>
<dbReference type="GO" id="GO:0016779">
    <property type="term" value="F:nucleotidyltransferase activity"/>
    <property type="evidence" value="ECO:0007669"/>
    <property type="project" value="InterPro"/>
</dbReference>
<dbReference type="SMART" id="SM00766">
    <property type="entry name" value="DnaG_DnaB_bind"/>
    <property type="match status" value="1"/>
</dbReference>
<dbReference type="GO" id="GO:1990077">
    <property type="term" value="C:primosome complex"/>
    <property type="evidence" value="ECO:0007669"/>
    <property type="project" value="UniProtKB-KW"/>
</dbReference>
<dbReference type="eggNOG" id="COG0358">
    <property type="taxonomic scope" value="Bacteria"/>
</dbReference>
<dbReference type="SUPFAM" id="SSF56731">
    <property type="entry name" value="DNA primase core"/>
    <property type="match status" value="1"/>
</dbReference>
<name>F3L643_9GAMM</name>
<dbReference type="GO" id="GO:0005737">
    <property type="term" value="C:cytoplasm"/>
    <property type="evidence" value="ECO:0007669"/>
    <property type="project" value="TreeGrafter"/>
</dbReference>
<evidence type="ECO:0000313" key="5">
    <source>
        <dbReference type="Proteomes" id="UP000005615"/>
    </source>
</evidence>